<dbReference type="GO" id="GO:0000978">
    <property type="term" value="F:RNA polymerase II cis-regulatory region sequence-specific DNA binding"/>
    <property type="evidence" value="ECO:0007669"/>
    <property type="project" value="TreeGrafter"/>
</dbReference>
<evidence type="ECO:0000256" key="10">
    <source>
        <dbReference type="ARBA" id="ARBA00023242"/>
    </source>
</evidence>
<dbReference type="InterPro" id="IPR019817">
    <property type="entry name" value="Interferon_reg_fac_CS"/>
</dbReference>
<dbReference type="InterPro" id="IPR036390">
    <property type="entry name" value="WH_DNA-bd_sf"/>
</dbReference>
<evidence type="ECO:0000256" key="6">
    <source>
        <dbReference type="ARBA" id="ARBA00023015"/>
    </source>
</evidence>
<dbReference type="InterPro" id="IPR036388">
    <property type="entry name" value="WH-like_DNA-bd_sf"/>
</dbReference>
<evidence type="ECO:0000256" key="1">
    <source>
        <dbReference type="ARBA" id="ARBA00004123"/>
    </source>
</evidence>
<evidence type="ECO:0000256" key="7">
    <source>
        <dbReference type="ARBA" id="ARBA00023125"/>
    </source>
</evidence>
<feature type="domain" description="IRF tryptophan pentad repeat" evidence="15">
    <location>
        <begin position="15"/>
        <end position="123"/>
    </location>
</feature>
<gene>
    <name evidence="17" type="primary">IRF1</name>
</gene>
<keyword evidence="6 11" id="KW-0805">Transcription regulation</keyword>
<dbReference type="Gene3D" id="1.10.10.10">
    <property type="entry name" value="Winged helix-like DNA-binding domain superfamily/Winged helix DNA-binding domain"/>
    <property type="match status" value="1"/>
</dbReference>
<evidence type="ECO:0000256" key="3">
    <source>
        <dbReference type="ARBA" id="ARBA00022490"/>
    </source>
</evidence>
<dbReference type="PRINTS" id="PR00267">
    <property type="entry name" value="INTFRNREGFCT"/>
</dbReference>
<dbReference type="GO" id="GO:0002376">
    <property type="term" value="P:immune system process"/>
    <property type="evidence" value="ECO:0007669"/>
    <property type="project" value="TreeGrafter"/>
</dbReference>
<dbReference type="Proteomes" id="UP000515159">
    <property type="component" value="Chromosome 18"/>
</dbReference>
<keyword evidence="7 11" id="KW-0238">DNA-binding</keyword>
<dbReference type="Pfam" id="PF00605">
    <property type="entry name" value="IRF"/>
    <property type="match status" value="1"/>
</dbReference>
<evidence type="ECO:0000313" key="16">
    <source>
        <dbReference type="Proteomes" id="UP000515159"/>
    </source>
</evidence>
<comment type="subcellular location">
    <subcellularLocation>
        <location evidence="2">Cytoplasm</location>
    </subcellularLocation>
    <subcellularLocation>
        <location evidence="1 11">Nucleus</location>
    </subcellularLocation>
</comment>
<dbReference type="SUPFAM" id="SSF46785">
    <property type="entry name" value="Winged helix' DNA-binding domain"/>
    <property type="match status" value="1"/>
</dbReference>
<sequence>MGSKDKIIHTMPSTRLRMRPWLEQQINSNAIPGLEWLNKEQKFFQIPWKHAARHGWDMETDACLFRSWAIHTGRYKLGEKEPDPKTWKANFRCAMNSLPDIEEVKDKSINKGSCAVRVYRMLPNTPKVERRERKSKSLKGSKSRNSRKSTDDSLGLEDIVETRYSSCVPNDHSGYTIQGGSVQNMEIGSTDATLDIAECRMSTEVLQGTQWQETSEMSVDSTNDLYPFQVSPLPPSSNGTEEEGEKCLTEDLEKLLEQPSDWYQMSIDGKGFFINEVGFYDPNVQDQPAESEKMAGGEIELRLSADMKTGLDLISWLDPIIAPIRPSSLSAISCTH</sequence>
<dbReference type="OrthoDB" id="6538197at2759"/>
<dbReference type="GO" id="GO:0000981">
    <property type="term" value="F:DNA-binding transcription factor activity, RNA polymerase II-specific"/>
    <property type="evidence" value="ECO:0007669"/>
    <property type="project" value="TreeGrafter"/>
</dbReference>
<evidence type="ECO:0000259" key="15">
    <source>
        <dbReference type="PROSITE" id="PS51507"/>
    </source>
</evidence>
<dbReference type="RefSeq" id="XP_033782971.1">
    <property type="nucleotide sequence ID" value="XM_033927080.1"/>
</dbReference>
<dbReference type="GO" id="GO:0005634">
    <property type="term" value="C:nucleus"/>
    <property type="evidence" value="ECO:0007669"/>
    <property type="project" value="UniProtKB-SubCell"/>
</dbReference>
<evidence type="ECO:0000256" key="11">
    <source>
        <dbReference type="PIRNR" id="PIRNR038196"/>
    </source>
</evidence>
<feature type="cross-link" description="Glycyl lysine isopeptide (Lys-Gly) (interchain with G-Cter in SUMO2)" evidence="13">
    <location>
        <position position="270"/>
    </location>
</feature>
<keyword evidence="10 11" id="KW-0539">Nucleus</keyword>
<feature type="modified residue" description="N6-acetyllysine" evidence="12">
    <location>
        <position position="88"/>
    </location>
</feature>
<keyword evidence="3" id="KW-0963">Cytoplasm</keyword>
<keyword evidence="16" id="KW-1185">Reference proteome</keyword>
<feature type="modified residue" description="N6-acetyllysine" evidence="12">
    <location>
        <position position="85"/>
    </location>
</feature>
<dbReference type="PROSITE" id="PS00601">
    <property type="entry name" value="IRF_1"/>
    <property type="match status" value="1"/>
</dbReference>
<keyword evidence="5" id="KW-0832">Ubl conjugation</keyword>
<dbReference type="PANTHER" id="PTHR11949:SF3">
    <property type="entry name" value="INTERFERON REGULATORY FACTOR 1"/>
    <property type="match status" value="1"/>
</dbReference>
<dbReference type="CDD" id="cd00103">
    <property type="entry name" value="IRF"/>
    <property type="match status" value="1"/>
</dbReference>
<organism evidence="16 17">
    <name type="scientific">Geotrypetes seraphini</name>
    <name type="common">Gaboon caecilian</name>
    <name type="synonym">Caecilia seraphini</name>
    <dbReference type="NCBI Taxonomy" id="260995"/>
    <lineage>
        <taxon>Eukaryota</taxon>
        <taxon>Metazoa</taxon>
        <taxon>Chordata</taxon>
        <taxon>Craniata</taxon>
        <taxon>Vertebrata</taxon>
        <taxon>Euteleostomi</taxon>
        <taxon>Amphibia</taxon>
        <taxon>Gymnophiona</taxon>
        <taxon>Geotrypetes</taxon>
    </lineage>
</organism>
<reference evidence="17" key="1">
    <citation type="submission" date="2025-08" db="UniProtKB">
        <authorList>
            <consortium name="RefSeq"/>
        </authorList>
    </citation>
    <scope>IDENTIFICATION</scope>
</reference>
<dbReference type="GeneID" id="117351588"/>
<dbReference type="FunCoup" id="A0A6P8Q7J5">
    <property type="interactions" value="2124"/>
</dbReference>
<proteinExistence type="inferred from homology"/>
<dbReference type="PIRSF" id="PIRSF038196">
    <property type="entry name" value="IFN_RF1/2"/>
    <property type="match status" value="1"/>
</dbReference>
<evidence type="ECO:0000256" key="8">
    <source>
        <dbReference type="ARBA" id="ARBA00023159"/>
    </source>
</evidence>
<evidence type="ECO:0000313" key="17">
    <source>
        <dbReference type="RefSeq" id="XP_033782971.1"/>
    </source>
</evidence>
<evidence type="ECO:0000256" key="9">
    <source>
        <dbReference type="ARBA" id="ARBA00023163"/>
    </source>
</evidence>
<evidence type="ECO:0000256" key="2">
    <source>
        <dbReference type="ARBA" id="ARBA00004496"/>
    </source>
</evidence>
<feature type="region of interest" description="Disordered" evidence="14">
    <location>
        <begin position="125"/>
        <end position="154"/>
    </location>
</feature>
<dbReference type="PROSITE" id="PS51507">
    <property type="entry name" value="IRF_2"/>
    <property type="match status" value="1"/>
</dbReference>
<dbReference type="PANTHER" id="PTHR11949">
    <property type="entry name" value="INTERFERON REGULATORY FACTOR"/>
    <property type="match status" value="1"/>
</dbReference>
<comment type="similarity">
    <text evidence="11">Belongs to the IRF family.</text>
</comment>
<dbReference type="CTD" id="3659"/>
<evidence type="ECO:0000256" key="13">
    <source>
        <dbReference type="PIRSR" id="PIRSR038196-2"/>
    </source>
</evidence>
<dbReference type="GO" id="GO:0005737">
    <property type="term" value="C:cytoplasm"/>
    <property type="evidence" value="ECO:0007669"/>
    <property type="project" value="UniProtKB-SubCell"/>
</dbReference>
<keyword evidence="9 11" id="KW-0804">Transcription</keyword>
<feature type="compositionally biased region" description="Basic residues" evidence="14">
    <location>
        <begin position="133"/>
        <end position="147"/>
    </location>
</feature>
<keyword evidence="4" id="KW-1017">Isopeptide bond</keyword>
<evidence type="ECO:0000256" key="5">
    <source>
        <dbReference type="ARBA" id="ARBA00022843"/>
    </source>
</evidence>
<dbReference type="InterPro" id="IPR001346">
    <property type="entry name" value="Interferon_reg_fact_DNA-bd_dom"/>
</dbReference>
<dbReference type="SMART" id="SM00348">
    <property type="entry name" value="IRF"/>
    <property type="match status" value="1"/>
</dbReference>
<evidence type="ECO:0000256" key="14">
    <source>
        <dbReference type="SAM" id="MobiDB-lite"/>
    </source>
</evidence>
<evidence type="ECO:0000256" key="4">
    <source>
        <dbReference type="ARBA" id="ARBA00022499"/>
    </source>
</evidence>
<dbReference type="FunFam" id="1.10.10.10:FF:000065">
    <property type="entry name" value="Interferon regulatory factor"/>
    <property type="match status" value="1"/>
</dbReference>
<dbReference type="KEGG" id="gsh:117351588"/>
<keyword evidence="8 11" id="KW-0010">Activator</keyword>
<dbReference type="InterPro" id="IPR017431">
    <property type="entry name" value="IRF1/IRF2"/>
</dbReference>
<accession>A0A6P8Q7J5</accession>
<dbReference type="AlphaFoldDB" id="A0A6P8Q7J5"/>
<evidence type="ECO:0000256" key="12">
    <source>
        <dbReference type="PIRSR" id="PIRSR038196-1"/>
    </source>
</evidence>
<name>A0A6P8Q7J5_GEOSA</name>
<dbReference type="InParanoid" id="A0A6P8Q7J5"/>
<protein>
    <recommendedName>
        <fullName evidence="11">Interferon regulatory factor</fullName>
    </recommendedName>
</protein>